<evidence type="ECO:0000256" key="2">
    <source>
        <dbReference type="ARBA" id="ARBA00022448"/>
    </source>
</evidence>
<evidence type="ECO:0000313" key="14">
    <source>
        <dbReference type="Proteomes" id="UP001595766"/>
    </source>
</evidence>
<dbReference type="RefSeq" id="WP_241295986.1">
    <property type="nucleotide sequence ID" value="NZ_JAKZGR010000011.1"/>
</dbReference>
<dbReference type="Pfam" id="PF07715">
    <property type="entry name" value="Plug"/>
    <property type="match status" value="1"/>
</dbReference>
<evidence type="ECO:0000256" key="6">
    <source>
        <dbReference type="ARBA" id="ARBA00023136"/>
    </source>
</evidence>
<dbReference type="Proteomes" id="UP001595766">
    <property type="component" value="Unassembled WGS sequence"/>
</dbReference>
<dbReference type="PROSITE" id="PS52016">
    <property type="entry name" value="TONB_DEPENDENT_REC_3"/>
    <property type="match status" value="1"/>
</dbReference>
<evidence type="ECO:0000256" key="4">
    <source>
        <dbReference type="ARBA" id="ARBA00022692"/>
    </source>
</evidence>
<dbReference type="InterPro" id="IPR036942">
    <property type="entry name" value="Beta-barrel_TonB_sf"/>
</dbReference>
<protein>
    <submittedName>
        <fullName evidence="13">SusC/RagA family TonB-linked outer membrane protein</fullName>
    </submittedName>
</protein>
<evidence type="ECO:0000256" key="8">
    <source>
        <dbReference type="PROSITE-ProRule" id="PRU01360"/>
    </source>
</evidence>
<comment type="subcellular location">
    <subcellularLocation>
        <location evidence="1 8">Cell outer membrane</location>
        <topology evidence="1 8">Multi-pass membrane protein</topology>
    </subcellularLocation>
</comment>
<dbReference type="SUPFAM" id="SSF56935">
    <property type="entry name" value="Porins"/>
    <property type="match status" value="1"/>
</dbReference>
<evidence type="ECO:0000256" key="1">
    <source>
        <dbReference type="ARBA" id="ARBA00004571"/>
    </source>
</evidence>
<dbReference type="NCBIfam" id="TIGR04057">
    <property type="entry name" value="SusC_RagA_signa"/>
    <property type="match status" value="1"/>
</dbReference>
<organism evidence="13 14">
    <name type="scientific">Belliella kenyensis</name>
    <dbReference type="NCBI Taxonomy" id="1472724"/>
    <lineage>
        <taxon>Bacteria</taxon>
        <taxon>Pseudomonadati</taxon>
        <taxon>Bacteroidota</taxon>
        <taxon>Cytophagia</taxon>
        <taxon>Cytophagales</taxon>
        <taxon>Cyclobacteriaceae</taxon>
        <taxon>Belliella</taxon>
    </lineage>
</organism>
<evidence type="ECO:0000256" key="7">
    <source>
        <dbReference type="ARBA" id="ARBA00023237"/>
    </source>
</evidence>
<comment type="similarity">
    <text evidence="8 9">Belongs to the TonB-dependent receptor family.</text>
</comment>
<feature type="signal peptide" evidence="10">
    <location>
        <begin position="1"/>
        <end position="30"/>
    </location>
</feature>
<keyword evidence="3 8" id="KW-1134">Transmembrane beta strand</keyword>
<dbReference type="InterPro" id="IPR039426">
    <property type="entry name" value="TonB-dep_rcpt-like"/>
</dbReference>
<evidence type="ECO:0000259" key="12">
    <source>
        <dbReference type="Pfam" id="PF07715"/>
    </source>
</evidence>
<feature type="domain" description="TonB-dependent receptor plug" evidence="12">
    <location>
        <begin position="124"/>
        <end position="233"/>
    </location>
</feature>
<keyword evidence="10" id="KW-0732">Signal</keyword>
<dbReference type="NCBIfam" id="TIGR04056">
    <property type="entry name" value="OMP_RagA_SusC"/>
    <property type="match status" value="1"/>
</dbReference>
<dbReference type="InterPro" id="IPR023997">
    <property type="entry name" value="TonB-dep_OMP_SusC/RagA_CS"/>
</dbReference>
<dbReference type="InterPro" id="IPR023996">
    <property type="entry name" value="TonB-dep_OMP_SusC/RagA"/>
</dbReference>
<dbReference type="InterPro" id="IPR037066">
    <property type="entry name" value="Plug_dom_sf"/>
</dbReference>
<evidence type="ECO:0000256" key="9">
    <source>
        <dbReference type="RuleBase" id="RU003357"/>
    </source>
</evidence>
<feature type="chain" id="PRO_5045101923" evidence="10">
    <location>
        <begin position="31"/>
        <end position="983"/>
    </location>
</feature>
<comment type="caution">
    <text evidence="13">The sequence shown here is derived from an EMBL/GenBank/DDBJ whole genome shotgun (WGS) entry which is preliminary data.</text>
</comment>
<gene>
    <name evidence="13" type="ORF">ACFOUP_05260</name>
</gene>
<evidence type="ECO:0000259" key="11">
    <source>
        <dbReference type="Pfam" id="PF00593"/>
    </source>
</evidence>
<feature type="domain" description="TonB-dependent receptor-like beta-barrel" evidence="11">
    <location>
        <begin position="435"/>
        <end position="946"/>
    </location>
</feature>
<dbReference type="Pfam" id="PF00593">
    <property type="entry name" value="TonB_dep_Rec_b-barrel"/>
    <property type="match status" value="1"/>
</dbReference>
<keyword evidence="2 8" id="KW-0813">Transport</keyword>
<keyword evidence="14" id="KW-1185">Reference proteome</keyword>
<keyword evidence="5 9" id="KW-0798">TonB box</keyword>
<name>A0ABV8EL78_9BACT</name>
<keyword evidence="7 8" id="KW-0998">Cell outer membrane</keyword>
<dbReference type="Gene3D" id="2.60.40.1120">
    <property type="entry name" value="Carboxypeptidase-like, regulatory domain"/>
    <property type="match status" value="1"/>
</dbReference>
<keyword evidence="6 8" id="KW-0472">Membrane</keyword>
<dbReference type="Gene3D" id="2.170.130.10">
    <property type="entry name" value="TonB-dependent receptor, plug domain"/>
    <property type="match status" value="1"/>
</dbReference>
<evidence type="ECO:0000256" key="3">
    <source>
        <dbReference type="ARBA" id="ARBA00022452"/>
    </source>
</evidence>
<sequence>MILKIYKIKRLLLFAWCFFGFLVLLNSAHAQESLLVTGTVTDKETGEPLITALISVKGGASGTAVDASGNFRISVAPNTILIISSIGYKTKEIMANQDPLIISLEPNEESLDEVVVIGYGRVRKSDATGAVSTVKLDPLNKGLILTPQDALVGKIAGVNVVPGTGAPGSEGIIRIRMGASLSASNDPLIVIDGVPIAGSAPLSSINPNDIESFTVLKDASATAIYGSRASNGVVIITTKKGAARSGKPQVSYTANFMVNRVYDFFDVLSADEYREIFPVKAIAPEDFQLGSASTDWQREIYRTSFGTDHSVSLSGNSLNVPYRASVGYTNQDGIISENNFQRSNVSLGISPKFFDSHLSLDINFKGIWENERPISTGVIGSAISFDPTRPVREQHPNNVGLGYFVWMNEGNPISLAPTNPVANLFLTNRLNKEFRTLGNIALDYVVHGFEDLRINTNFGYDIRNRDFSEIIPDNTPATFTSIRNDGRGRQLFSENQNTNFIFTTYANYNKTIRNRNNFDAMVGYEWQRFWYSVNPQSIVRDIVDTSVPDEDALYLLSFFTRANYSIGSKILFTGTLRADGSSRFSQENRWGYFPSGAVAYRLTEEAFIKNISAISDLKFRVSYGKTGQQDIGGYHPSLATYTVSTNAQRYLFGNEWINMMRPNGYDPNIRWETTSTYNLGFDFSLFKDYVFGSIDVYHRTTNDLLNRIAVPAGSNFTNIIETNIGSMRNQGVEFALGGTPIKKNNLEWTISGNFTYNKATITKLNTIDTEDNFVKTGTISRRDFQIHKVGHTPNTFFLLQQAYDDNGNPLEGQYIGRDGAITSSEQDANKYVTGKSSLPPYFYGISTRVTYKSWDFGMNGHGSFGNYVLNYQQAGQTLMSLFSSEGVSSNISRQALDRGFVMERYFSDMFLESGSFFRFDNITAGYTINNIWKEGSMLRLAISAQNMLILTRYSGVDPEIFNGLDNNVYQRPRIFTCSINFNF</sequence>
<evidence type="ECO:0000313" key="13">
    <source>
        <dbReference type="EMBL" id="MFC3975772.1"/>
    </source>
</evidence>
<evidence type="ECO:0000256" key="5">
    <source>
        <dbReference type="ARBA" id="ARBA00023077"/>
    </source>
</evidence>
<dbReference type="InterPro" id="IPR008969">
    <property type="entry name" value="CarboxyPept-like_regulatory"/>
</dbReference>
<dbReference type="InterPro" id="IPR012910">
    <property type="entry name" value="Plug_dom"/>
</dbReference>
<proteinExistence type="inferred from homology"/>
<dbReference type="Pfam" id="PF13715">
    <property type="entry name" value="CarbopepD_reg_2"/>
    <property type="match status" value="1"/>
</dbReference>
<accession>A0ABV8EL78</accession>
<dbReference type="EMBL" id="JBHSAV010000016">
    <property type="protein sequence ID" value="MFC3975772.1"/>
    <property type="molecule type" value="Genomic_DNA"/>
</dbReference>
<dbReference type="InterPro" id="IPR000531">
    <property type="entry name" value="Beta-barrel_TonB"/>
</dbReference>
<dbReference type="SUPFAM" id="SSF49464">
    <property type="entry name" value="Carboxypeptidase regulatory domain-like"/>
    <property type="match status" value="1"/>
</dbReference>
<keyword evidence="4 8" id="KW-0812">Transmembrane</keyword>
<reference evidence="14" key="1">
    <citation type="journal article" date="2019" name="Int. J. Syst. Evol. Microbiol.">
        <title>The Global Catalogue of Microorganisms (GCM) 10K type strain sequencing project: providing services to taxonomists for standard genome sequencing and annotation.</title>
        <authorList>
            <consortium name="The Broad Institute Genomics Platform"/>
            <consortium name="The Broad Institute Genome Sequencing Center for Infectious Disease"/>
            <person name="Wu L."/>
            <person name="Ma J."/>
        </authorList>
    </citation>
    <scope>NUCLEOTIDE SEQUENCE [LARGE SCALE GENOMIC DNA]</scope>
    <source>
        <strain evidence="14">CECT 8551</strain>
    </source>
</reference>
<evidence type="ECO:0000256" key="10">
    <source>
        <dbReference type="SAM" id="SignalP"/>
    </source>
</evidence>
<dbReference type="Gene3D" id="2.40.170.20">
    <property type="entry name" value="TonB-dependent receptor, beta-barrel domain"/>
    <property type="match status" value="1"/>
</dbReference>